<reference evidence="1 2" key="2">
    <citation type="journal article" date="2012" name="Proc. Natl. Acad. Sci. U.S.A.">
        <title>Antigenic diversity is generated by distinct evolutionary mechanisms in African trypanosome species.</title>
        <authorList>
            <person name="Jackson A.P."/>
            <person name="Berry A."/>
            <person name="Aslett M."/>
            <person name="Allison H.C."/>
            <person name="Burton P."/>
            <person name="Vavrova-Anderson J."/>
            <person name="Brown R."/>
            <person name="Browne H."/>
            <person name="Corton N."/>
            <person name="Hauser H."/>
            <person name="Gamble J."/>
            <person name="Gilderthorp R."/>
            <person name="Marcello L."/>
            <person name="McQuillan J."/>
            <person name="Otto T.D."/>
            <person name="Quail M.A."/>
            <person name="Sanders M.J."/>
            <person name="van Tonder A."/>
            <person name="Ginger M.L."/>
            <person name="Field M.C."/>
            <person name="Barry J.D."/>
            <person name="Hertz-Fowler C."/>
            <person name="Berriman M."/>
        </authorList>
    </citation>
    <scope>NUCLEOTIDE SEQUENCE [LARGE SCALE GENOMIC DNA]</scope>
    <source>
        <strain evidence="1 2">IL3000</strain>
    </source>
</reference>
<proteinExistence type="predicted"/>
<organism evidence="1 2">
    <name type="scientific">Trypanosoma congolense (strain IL3000)</name>
    <dbReference type="NCBI Taxonomy" id="1068625"/>
    <lineage>
        <taxon>Eukaryota</taxon>
        <taxon>Discoba</taxon>
        <taxon>Euglenozoa</taxon>
        <taxon>Kinetoplastea</taxon>
        <taxon>Metakinetoplastina</taxon>
        <taxon>Trypanosomatida</taxon>
        <taxon>Trypanosomatidae</taxon>
        <taxon>Trypanosoma</taxon>
        <taxon>Nannomonas</taxon>
    </lineage>
</organism>
<dbReference type="EMBL" id="CAEQ01002510">
    <property type="protein sequence ID" value="CCD16955.1"/>
    <property type="molecule type" value="Genomic_DNA"/>
</dbReference>
<dbReference type="Proteomes" id="UP000000702">
    <property type="component" value="Unassembled WGS sequence"/>
</dbReference>
<evidence type="ECO:0000313" key="2">
    <source>
        <dbReference type="Proteomes" id="UP000000702"/>
    </source>
</evidence>
<sequence length="136" mass="15338">MYTALRAPTISNYRPRKVTTQNVAKQALVIKPKNPHRNRTDHVKVNCVKSPTKVSQNQHCEVMLRVWLSTNSASHWELNIENTHLDHAQYYLLGASSALSSHVCSRTYICGCESPIPAKTAVESLYLLPYTKIMGD</sequence>
<comment type="caution">
    <text evidence="1">The sequence shown here is derived from an EMBL/GenBank/DDBJ whole genome shotgun (WGS) entry which is preliminary data.</text>
</comment>
<dbReference type="AlphaFoldDB" id="F9WI10"/>
<protein>
    <submittedName>
        <fullName evidence="1">Uncharacterized protein</fullName>
    </submittedName>
</protein>
<evidence type="ECO:0000313" key="1">
    <source>
        <dbReference type="EMBL" id="CCD16955.1"/>
    </source>
</evidence>
<gene>
    <name evidence="1" type="ORF">TCIL3000_0_18350</name>
</gene>
<name>F9WI10_TRYCI</name>
<keyword evidence="2" id="KW-1185">Reference proteome</keyword>
<accession>F9WI10</accession>
<reference evidence="2" key="1">
    <citation type="submission" date="2011-07" db="EMBL/GenBank/DDBJ databases">
        <title>Divergent evolution of antigenic variation in African trypanosomes.</title>
        <authorList>
            <person name="Jackson A.P."/>
            <person name="Berry A."/>
            <person name="Allison H.C."/>
            <person name="Burton P."/>
            <person name="Anderson J."/>
            <person name="Aslett M."/>
            <person name="Brown R."/>
            <person name="Corton N."/>
            <person name="Harris D."/>
            <person name="Hauser H."/>
            <person name="Gamble J."/>
            <person name="Gilderthorp R."/>
            <person name="McQuillan J."/>
            <person name="Quail M.A."/>
            <person name="Sanders M."/>
            <person name="Van Tonder A."/>
            <person name="Ginger M.L."/>
            <person name="Donelson J.E."/>
            <person name="Field M.C."/>
            <person name="Barry J.D."/>
            <person name="Berriman M."/>
            <person name="Hertz-Fowler C."/>
        </authorList>
    </citation>
    <scope>NUCLEOTIDE SEQUENCE [LARGE SCALE GENOMIC DNA]</scope>
    <source>
        <strain evidence="2">IL3000</strain>
    </source>
</reference>